<dbReference type="Proteomes" id="UP000186524">
    <property type="component" value="Unassembled WGS sequence"/>
</dbReference>
<dbReference type="Gene3D" id="1.10.260.40">
    <property type="entry name" value="lambda repressor-like DNA-binding domains"/>
    <property type="match status" value="1"/>
</dbReference>
<dbReference type="InterPro" id="IPR010982">
    <property type="entry name" value="Lambda_DNA-bd_dom_sf"/>
</dbReference>
<gene>
    <name evidence="2" type="ORF">BLL40_05380</name>
</gene>
<dbReference type="AlphaFoldDB" id="A0A1Q5P4B6"/>
<comment type="caution">
    <text evidence="2">The sequence shown here is derived from an EMBL/GenBank/DDBJ whole genome shotgun (WGS) entry which is preliminary data.</text>
</comment>
<evidence type="ECO:0000313" key="3">
    <source>
        <dbReference type="Proteomes" id="UP000186524"/>
    </source>
</evidence>
<evidence type="ECO:0000313" key="2">
    <source>
        <dbReference type="EMBL" id="OKL37023.1"/>
    </source>
</evidence>
<accession>A0A1Q5P4B6</accession>
<proteinExistence type="predicted"/>
<evidence type="ECO:0000256" key="1">
    <source>
        <dbReference type="SAM" id="MobiDB-lite"/>
    </source>
</evidence>
<feature type="region of interest" description="Disordered" evidence="1">
    <location>
        <begin position="1"/>
        <end position="21"/>
    </location>
</feature>
<dbReference type="OrthoDB" id="2857438at2"/>
<name>A0A1Q5P4B6_9BACI</name>
<keyword evidence="3" id="KW-1185">Reference proteome</keyword>
<dbReference type="STRING" id="1714354.BLL40_05380"/>
<organism evidence="2 3">
    <name type="scientific">Domibacillus mangrovi</name>
    <dbReference type="NCBI Taxonomy" id="1714354"/>
    <lineage>
        <taxon>Bacteria</taxon>
        <taxon>Bacillati</taxon>
        <taxon>Bacillota</taxon>
        <taxon>Bacilli</taxon>
        <taxon>Bacillales</taxon>
        <taxon>Bacillaceae</taxon>
        <taxon>Domibacillus</taxon>
    </lineage>
</organism>
<dbReference type="CDD" id="cd00093">
    <property type="entry name" value="HTH_XRE"/>
    <property type="match status" value="1"/>
</dbReference>
<dbReference type="InterPro" id="IPR001387">
    <property type="entry name" value="Cro/C1-type_HTH"/>
</dbReference>
<protein>
    <submittedName>
        <fullName evidence="2">Transcriptional regulator</fullName>
    </submittedName>
</protein>
<feature type="compositionally biased region" description="Basic and acidic residues" evidence="1">
    <location>
        <begin position="1"/>
        <end position="12"/>
    </location>
</feature>
<dbReference type="GO" id="GO:0003677">
    <property type="term" value="F:DNA binding"/>
    <property type="evidence" value="ECO:0007669"/>
    <property type="project" value="InterPro"/>
</dbReference>
<dbReference type="RefSeq" id="WP_073710904.1">
    <property type="nucleotide sequence ID" value="NZ_MRWQ01000005.1"/>
</dbReference>
<reference evidence="2 3" key="1">
    <citation type="submission" date="2016-12" db="EMBL/GenBank/DDBJ databases">
        <title>Domibacillus sp. SAOS 44 whole genome sequencing.</title>
        <authorList>
            <person name="Verma A."/>
            <person name="Krishnamurthi S."/>
        </authorList>
    </citation>
    <scope>NUCLEOTIDE SEQUENCE [LARGE SCALE GENOMIC DNA]</scope>
    <source>
        <strain evidence="2 3">SAOS 44</strain>
    </source>
</reference>
<sequence>MTIGRKIADARKRTGHSQRSLSEMEEVAVSKESIAKYETGTRTFPKDMYPRVAGALDDPQFYFETWQETTGYVSIPYFNGAVIDRHPAAMVHLVKSETIEAIDQVEMMCWYKPSENRTEHEKEDVRQTIKELLDAAASMINLAAELCKDNDFSMKSLFREWRASLKARKYER</sequence>
<dbReference type="SUPFAM" id="SSF47413">
    <property type="entry name" value="lambda repressor-like DNA-binding domains"/>
    <property type="match status" value="1"/>
</dbReference>
<dbReference type="EMBL" id="MRWQ01000005">
    <property type="protein sequence ID" value="OKL37023.1"/>
    <property type="molecule type" value="Genomic_DNA"/>
</dbReference>